<dbReference type="AlphaFoldDB" id="A0A0J6YVC3"/>
<evidence type="ECO:0000313" key="3">
    <source>
        <dbReference type="Proteomes" id="UP000036513"/>
    </source>
</evidence>
<protein>
    <submittedName>
        <fullName evidence="2">Uncharacterized protein</fullName>
    </submittedName>
</protein>
<dbReference type="Proteomes" id="UP000036513">
    <property type="component" value="Unassembled WGS sequence"/>
</dbReference>
<organism evidence="2 3">
    <name type="scientific">Mycolicibacterium chlorophenolicum</name>
    <dbReference type="NCBI Taxonomy" id="37916"/>
    <lineage>
        <taxon>Bacteria</taxon>
        <taxon>Bacillati</taxon>
        <taxon>Actinomycetota</taxon>
        <taxon>Actinomycetes</taxon>
        <taxon>Mycobacteriales</taxon>
        <taxon>Mycobacteriaceae</taxon>
        <taxon>Mycolicibacterium</taxon>
    </lineage>
</organism>
<sequence>MIRLLVAMSCEPPDEECPVTASGINVIRPPASSAGVHDQRSTVRLATATNAARIEVVRHAALVSTRSAADHMSSGVSSVNGTPDTSEIVSATNSAAHTAHTAQAAPPTLSAR</sequence>
<evidence type="ECO:0000256" key="1">
    <source>
        <dbReference type="SAM" id="MobiDB-lite"/>
    </source>
</evidence>
<evidence type="ECO:0000313" key="2">
    <source>
        <dbReference type="EMBL" id="KMO76406.1"/>
    </source>
</evidence>
<comment type="caution">
    <text evidence="2">The sequence shown here is derived from an EMBL/GenBank/DDBJ whole genome shotgun (WGS) entry which is preliminary data.</text>
</comment>
<dbReference type="EMBL" id="JYNL01000024">
    <property type="protein sequence ID" value="KMO76406.1"/>
    <property type="molecule type" value="Genomic_DNA"/>
</dbReference>
<keyword evidence="3" id="KW-1185">Reference proteome</keyword>
<feature type="compositionally biased region" description="Polar residues" evidence="1">
    <location>
        <begin position="74"/>
        <end position="89"/>
    </location>
</feature>
<name>A0A0J6YVC3_9MYCO</name>
<feature type="region of interest" description="Disordered" evidence="1">
    <location>
        <begin position="65"/>
        <end position="112"/>
    </location>
</feature>
<feature type="compositionally biased region" description="Low complexity" evidence="1">
    <location>
        <begin position="90"/>
        <end position="112"/>
    </location>
</feature>
<gene>
    <name evidence="2" type="ORF">MCHLDSM_03139</name>
</gene>
<reference evidence="2 3" key="1">
    <citation type="journal article" date="2015" name="Genome Biol. Evol.">
        <title>Characterization of Three Mycobacterium spp. with Potential Use in Bioremediation by Genome Sequencing and Comparative Genomics.</title>
        <authorList>
            <person name="Das S."/>
            <person name="Pettersson B.M."/>
            <person name="Behra P.R."/>
            <person name="Ramesh M."/>
            <person name="Dasgupta S."/>
            <person name="Bhattacharya A."/>
            <person name="Kirsebom L.A."/>
        </authorList>
    </citation>
    <scope>NUCLEOTIDE SEQUENCE [LARGE SCALE GENOMIC DNA]</scope>
    <source>
        <strain evidence="2 3">DSM 43826</strain>
    </source>
</reference>
<proteinExistence type="predicted"/>
<accession>A0A0J6YVC3</accession>